<dbReference type="KEGG" id="sclf:BB341_23925"/>
<feature type="region of interest" description="Disordered" evidence="1">
    <location>
        <begin position="389"/>
        <end position="410"/>
    </location>
</feature>
<reference evidence="4 5" key="1">
    <citation type="journal article" date="2010" name="Genome Biol. Evol.">
        <title>The sequence of a 1.8-mb bacterial linear plasmid reveals a rich evolutionary reservoir of secondary metabolic pathways.</title>
        <authorList>
            <person name="Medema M.H."/>
            <person name="Trefzer A."/>
            <person name="Kovalchuk A."/>
            <person name="van den Berg M."/>
            <person name="Mueller U."/>
            <person name="Heijne W."/>
            <person name="Wu L."/>
            <person name="Alam M.T."/>
            <person name="Ronning C.M."/>
            <person name="Nierman W.C."/>
            <person name="Bovenberg R.A.L."/>
            <person name="Breitling R."/>
            <person name="Takano E."/>
        </authorList>
    </citation>
    <scope>NUCLEOTIDE SEQUENCE [LARGE SCALE GENOMIC DNA]</scope>
    <source>
        <strain evidence="5">ATCC 27064 / DSM 738 / JCM 4710 / NBRC 13307 / NCIMB 12785 / NRRL 3585 / VKM Ac-602</strain>
    </source>
</reference>
<dbReference type="Pfam" id="PF01757">
    <property type="entry name" value="Acyl_transf_3"/>
    <property type="match status" value="1"/>
</dbReference>
<dbReference type="eggNOG" id="COG1835">
    <property type="taxonomic scope" value="Bacteria"/>
</dbReference>
<accession>E2PVD4</accession>
<protein>
    <submittedName>
        <fullName evidence="4">Putative membrane protein</fullName>
    </submittedName>
</protein>
<feature type="region of interest" description="Disordered" evidence="1">
    <location>
        <begin position="1"/>
        <end position="41"/>
    </location>
</feature>
<feature type="transmembrane region" description="Helical" evidence="2">
    <location>
        <begin position="244"/>
        <end position="263"/>
    </location>
</feature>
<feature type="transmembrane region" description="Helical" evidence="2">
    <location>
        <begin position="325"/>
        <end position="346"/>
    </location>
</feature>
<dbReference type="AlphaFoldDB" id="E2PVD4"/>
<feature type="transmembrane region" description="Helical" evidence="2">
    <location>
        <begin position="366"/>
        <end position="383"/>
    </location>
</feature>
<name>E2PVD4_STRCL</name>
<dbReference type="Proteomes" id="UP000002357">
    <property type="component" value="Chromosome"/>
</dbReference>
<dbReference type="EMBL" id="CM000913">
    <property type="protein sequence ID" value="EFG05881.1"/>
    <property type="molecule type" value="Genomic_DNA"/>
</dbReference>
<keyword evidence="2" id="KW-0812">Transmembrane</keyword>
<dbReference type="STRING" id="1901.BB341_23925"/>
<dbReference type="GO" id="GO:0016747">
    <property type="term" value="F:acyltransferase activity, transferring groups other than amino-acyl groups"/>
    <property type="evidence" value="ECO:0007669"/>
    <property type="project" value="InterPro"/>
</dbReference>
<sequence>MPHPPPRTPTPPIPYPRPEHSRPAPKGAPMHHHPTPPDGRDTALDALRALAIGGVVLGHWLVTALVVDSGAVRVVSPLSGMPELAPVSWLLQTLALFFLVAGRVATRSHARALARGVTHRQWTLSRLARFCRPLGAVLALWTVVAGAMLVGGAGQTTVRALVSLVLTPLWFLLVLAGLTAVTPLLARLHPLWPFAVVVYADLVRFGFDGPAEAGWTTVAAGWMVPYCLGALWERGGVRERTAGGVLLVLGAAATALLILRAGYPAAMVGVPGADTSNLSPSPTLAAVTFGLAQCGAALLLAGPLRRALRGPRLRTAVALVNGRAMAFFLWHQTAMIAVTALGLLTGDALPGLHTAPDDPGWVVARLGWLPLFAVALAVCLTAFQAGEHPAPAPGPECSPKVPAPRGTGRA</sequence>
<feature type="transmembrane region" description="Helical" evidence="2">
    <location>
        <begin position="134"/>
        <end position="154"/>
    </location>
</feature>
<proteinExistence type="predicted"/>
<keyword evidence="5" id="KW-1185">Reference proteome</keyword>
<feature type="transmembrane region" description="Helical" evidence="2">
    <location>
        <begin position="160"/>
        <end position="181"/>
    </location>
</feature>
<feature type="transmembrane region" description="Helical" evidence="2">
    <location>
        <begin position="283"/>
        <end position="304"/>
    </location>
</feature>
<feature type="compositionally biased region" description="Pro residues" evidence="1">
    <location>
        <begin position="1"/>
        <end position="16"/>
    </location>
</feature>
<evidence type="ECO:0000313" key="5">
    <source>
        <dbReference type="Proteomes" id="UP000002357"/>
    </source>
</evidence>
<evidence type="ECO:0000259" key="3">
    <source>
        <dbReference type="Pfam" id="PF01757"/>
    </source>
</evidence>
<organism evidence="4 5">
    <name type="scientific">Streptomyces clavuligerus</name>
    <dbReference type="NCBI Taxonomy" id="1901"/>
    <lineage>
        <taxon>Bacteria</taxon>
        <taxon>Bacillati</taxon>
        <taxon>Actinomycetota</taxon>
        <taxon>Actinomycetes</taxon>
        <taxon>Kitasatosporales</taxon>
        <taxon>Streptomycetaceae</taxon>
        <taxon>Streptomyces</taxon>
    </lineage>
</organism>
<evidence type="ECO:0000256" key="1">
    <source>
        <dbReference type="SAM" id="MobiDB-lite"/>
    </source>
</evidence>
<keyword evidence="2" id="KW-1133">Transmembrane helix</keyword>
<evidence type="ECO:0000313" key="4">
    <source>
        <dbReference type="EMBL" id="EFG05881.1"/>
    </source>
</evidence>
<dbReference type="InterPro" id="IPR002656">
    <property type="entry name" value="Acyl_transf_3_dom"/>
</dbReference>
<feature type="transmembrane region" description="Helical" evidence="2">
    <location>
        <begin position="213"/>
        <end position="232"/>
    </location>
</feature>
<gene>
    <name evidence="4" type="ORF">SCLAV_0804</name>
</gene>
<keyword evidence="2" id="KW-0472">Membrane</keyword>
<evidence type="ECO:0000256" key="2">
    <source>
        <dbReference type="SAM" id="Phobius"/>
    </source>
</evidence>
<feature type="domain" description="Acyltransferase 3" evidence="3">
    <location>
        <begin position="42"/>
        <end position="381"/>
    </location>
</feature>